<feature type="transmembrane region" description="Helical" evidence="5">
    <location>
        <begin position="95"/>
        <end position="122"/>
    </location>
</feature>
<protein>
    <submittedName>
        <fullName evidence="6">Isoprenylcysteine carboxylmethyltransferase family protein</fullName>
    </submittedName>
</protein>
<dbReference type="InterPro" id="IPR007318">
    <property type="entry name" value="Phopholipid_MeTrfase"/>
</dbReference>
<keyword evidence="6" id="KW-0808">Transferase</keyword>
<evidence type="ECO:0000256" key="4">
    <source>
        <dbReference type="ARBA" id="ARBA00023136"/>
    </source>
</evidence>
<gene>
    <name evidence="6" type="ORF">DDK22_11215</name>
</gene>
<dbReference type="RefSeq" id="WP_114132019.1">
    <property type="nucleotide sequence ID" value="NZ_CP068436.1"/>
</dbReference>
<keyword evidence="4 5" id="KW-0472">Membrane</keyword>
<comment type="subcellular location">
    <subcellularLocation>
        <location evidence="1">Endomembrane system</location>
        <topology evidence="1">Multi-pass membrane protein</topology>
    </subcellularLocation>
</comment>
<feature type="transmembrane region" description="Helical" evidence="5">
    <location>
        <begin position="12"/>
        <end position="29"/>
    </location>
</feature>
<dbReference type="PANTHER" id="PTHR12714:SF24">
    <property type="entry name" value="SLR1182 PROTEIN"/>
    <property type="match status" value="1"/>
</dbReference>
<dbReference type="AlphaFoldDB" id="A0A367PLM2"/>
<evidence type="ECO:0000313" key="6">
    <source>
        <dbReference type="EMBL" id="RCJ08463.1"/>
    </source>
</evidence>
<evidence type="ECO:0000256" key="5">
    <source>
        <dbReference type="SAM" id="Phobius"/>
    </source>
</evidence>
<accession>A0A367PLM2</accession>
<evidence type="ECO:0000313" key="7">
    <source>
        <dbReference type="Proteomes" id="UP000253501"/>
    </source>
</evidence>
<dbReference type="GO" id="GO:0008168">
    <property type="term" value="F:methyltransferase activity"/>
    <property type="evidence" value="ECO:0007669"/>
    <property type="project" value="UniProtKB-KW"/>
</dbReference>
<dbReference type="PANTHER" id="PTHR12714">
    <property type="entry name" value="PROTEIN-S ISOPRENYLCYSTEINE O-METHYLTRANSFERASE"/>
    <property type="match status" value="1"/>
</dbReference>
<proteinExistence type="predicted"/>
<dbReference type="GO" id="GO:0012505">
    <property type="term" value="C:endomembrane system"/>
    <property type="evidence" value="ECO:0007669"/>
    <property type="project" value="UniProtKB-SubCell"/>
</dbReference>
<name>A0A367PLM2_CUPNE</name>
<evidence type="ECO:0000256" key="3">
    <source>
        <dbReference type="ARBA" id="ARBA00022989"/>
    </source>
</evidence>
<dbReference type="Proteomes" id="UP000253501">
    <property type="component" value="Unassembled WGS sequence"/>
</dbReference>
<keyword evidence="6" id="KW-0489">Methyltransferase</keyword>
<keyword evidence="2 5" id="KW-0812">Transmembrane</keyword>
<evidence type="ECO:0000256" key="1">
    <source>
        <dbReference type="ARBA" id="ARBA00004127"/>
    </source>
</evidence>
<evidence type="ECO:0000256" key="2">
    <source>
        <dbReference type="ARBA" id="ARBA00022692"/>
    </source>
</evidence>
<feature type="transmembrane region" description="Helical" evidence="5">
    <location>
        <begin position="35"/>
        <end position="61"/>
    </location>
</feature>
<keyword evidence="3 5" id="KW-1133">Transmembrane helix</keyword>
<reference evidence="6 7" key="1">
    <citation type="submission" date="2018-04" db="EMBL/GenBank/DDBJ databases">
        <title>Cupriavidus necator CR12 genome sequencing and assembly.</title>
        <authorList>
            <person name="Ben Fekih I."/>
            <person name="Mazhar H.S."/>
            <person name="Bello S.K."/>
            <person name="Rensing C."/>
        </authorList>
    </citation>
    <scope>NUCLEOTIDE SEQUENCE [LARGE SCALE GENOMIC DNA]</scope>
    <source>
        <strain evidence="6 7">CR12</strain>
    </source>
</reference>
<dbReference type="GO" id="GO:0032259">
    <property type="term" value="P:methylation"/>
    <property type="evidence" value="ECO:0007669"/>
    <property type="project" value="UniProtKB-KW"/>
</dbReference>
<dbReference type="Pfam" id="PF04191">
    <property type="entry name" value="PEMT"/>
    <property type="match status" value="1"/>
</dbReference>
<dbReference type="Gene3D" id="1.20.120.1630">
    <property type="match status" value="1"/>
</dbReference>
<comment type="caution">
    <text evidence="6">The sequence shown here is derived from an EMBL/GenBank/DDBJ whole genome shotgun (WGS) entry which is preliminary data.</text>
</comment>
<dbReference type="EMBL" id="QDHA01000024">
    <property type="protein sequence ID" value="RCJ08463.1"/>
    <property type="molecule type" value="Genomic_DNA"/>
</dbReference>
<organism evidence="6 7">
    <name type="scientific">Cupriavidus necator</name>
    <name type="common">Alcaligenes eutrophus</name>
    <name type="synonym">Ralstonia eutropha</name>
    <dbReference type="NCBI Taxonomy" id="106590"/>
    <lineage>
        <taxon>Bacteria</taxon>
        <taxon>Pseudomonadati</taxon>
        <taxon>Pseudomonadota</taxon>
        <taxon>Betaproteobacteria</taxon>
        <taxon>Burkholderiales</taxon>
        <taxon>Burkholderiaceae</taxon>
        <taxon>Cupriavidus</taxon>
    </lineage>
</organism>
<sequence length="153" mass="16850">MDSLELKIPPPVVALLTGLLMWLASRLNAPVDVPFGLRVGVAVAIACAGAVIGVSAMVSFLRAKTTMNPIKADAASSLVADGVFRFTRNPMYLSLLLYLSAWAVYLSNWLALPFLPMFVLYINRFQIAPEERVLSSLFGAQYVAYKGRVRRWL</sequence>